<proteinExistence type="predicted"/>
<comment type="caution">
    <text evidence="1">The sequence shown here is derived from an EMBL/GenBank/DDBJ whole genome shotgun (WGS) entry which is preliminary data.</text>
</comment>
<accession>A0A5B0EF55</accession>
<dbReference type="Proteomes" id="UP000323856">
    <property type="component" value="Unassembled WGS sequence"/>
</dbReference>
<organism evidence="1 2">
    <name type="scientific">Paeniglutamicibacter gangotriensis</name>
    <dbReference type="NCBI Taxonomy" id="254787"/>
    <lineage>
        <taxon>Bacteria</taxon>
        <taxon>Bacillati</taxon>
        <taxon>Actinomycetota</taxon>
        <taxon>Actinomycetes</taxon>
        <taxon>Micrococcales</taxon>
        <taxon>Micrococcaceae</taxon>
        <taxon>Paeniglutamicibacter</taxon>
    </lineage>
</organism>
<sequence>MGIFTQSIEVDCTPAGVPIRMRWQGREYRLAAEPVRWFERRKWWIEELRAERGRGPGLVDYEVWQLQVKLAGVGPLRTFEVSRQADTGRWRIIRMPEAYQESA</sequence>
<dbReference type="AlphaFoldDB" id="A0A5B0EF55"/>
<evidence type="ECO:0000313" key="2">
    <source>
        <dbReference type="Proteomes" id="UP000323856"/>
    </source>
</evidence>
<dbReference type="EMBL" id="VOBL01000010">
    <property type="protein sequence ID" value="KAA0976431.1"/>
    <property type="molecule type" value="Genomic_DNA"/>
</dbReference>
<gene>
    <name evidence="1" type="ORF">FQ154_11225</name>
</gene>
<reference evidence="1 2" key="1">
    <citation type="submission" date="2019-07" db="EMBL/GenBank/DDBJ databases">
        <title>Analysis of the biochemical properties, biological activity and biotechnological potential of siderophores and biosurfactants produced by Antarctic psychrotolerant bacteria.</title>
        <authorList>
            <person name="Styczynski M."/>
            <person name="Krucon T."/>
            <person name="Decewicz P."/>
            <person name="Dziewit L."/>
        </authorList>
    </citation>
    <scope>NUCLEOTIDE SEQUENCE [LARGE SCALE GENOMIC DNA]</scope>
    <source>
        <strain evidence="1 2">ANT_H27</strain>
    </source>
</reference>
<dbReference type="RefSeq" id="WP_007272231.1">
    <property type="nucleotide sequence ID" value="NZ_VOBL01000010.1"/>
</dbReference>
<name>A0A5B0EF55_9MICC</name>
<dbReference type="OrthoDB" id="5190586at2"/>
<evidence type="ECO:0000313" key="1">
    <source>
        <dbReference type="EMBL" id="KAA0976431.1"/>
    </source>
</evidence>
<protein>
    <submittedName>
        <fullName evidence="1">Uncharacterized protein</fullName>
    </submittedName>
</protein>